<dbReference type="GO" id="GO:0032981">
    <property type="term" value="P:mitochondrial respiratory chain complex I assembly"/>
    <property type="evidence" value="ECO:0007669"/>
    <property type="project" value="TreeGrafter"/>
</dbReference>
<comment type="subunit">
    <text evidence="5">Mammalian complex I is composed of 45 different subunits. This is a component of the iron-sulfur (IP) fragment of the enzyme.</text>
</comment>
<evidence type="ECO:0000256" key="2">
    <source>
        <dbReference type="ARBA" id="ARBA00004569"/>
    </source>
</evidence>
<dbReference type="AlphaFoldDB" id="K1VM23"/>
<dbReference type="GO" id="GO:0005743">
    <property type="term" value="C:mitochondrial inner membrane"/>
    <property type="evidence" value="ECO:0007669"/>
    <property type="project" value="UniProtKB-SubCell"/>
</dbReference>
<keyword evidence="11" id="KW-0496">Mitochondrion</keyword>
<comment type="caution">
    <text evidence="16">The sequence shown here is derived from an EMBL/GenBank/DDBJ whole genome shotgun (WGS) entry which is preliminary data.</text>
</comment>
<dbReference type="EMBL" id="AMBO01000403">
    <property type="protein sequence ID" value="EKC97772.1"/>
    <property type="molecule type" value="Genomic_DNA"/>
</dbReference>
<dbReference type="OMA" id="SRCFAYW"/>
<evidence type="ECO:0000256" key="3">
    <source>
        <dbReference type="ARBA" id="ARBA00004637"/>
    </source>
</evidence>
<keyword evidence="7" id="KW-0813">Transport</keyword>
<dbReference type="CDD" id="cd24141">
    <property type="entry name" value="NDUFS5-like"/>
    <property type="match status" value="1"/>
</dbReference>
<proteinExistence type="inferred from homology"/>
<comment type="function">
    <text evidence="1">Accessory subunit of the mitochondrial membrane respiratory chain NADH dehydrogenase (Complex I), that is believed not to be involved in catalysis. Complex I functions in the transfer of electrons from NADH to the respiratory chain. The immediate electron acceptor for the enzyme is believed to be ubiquinone.</text>
</comment>
<dbReference type="Proteomes" id="UP000006757">
    <property type="component" value="Unassembled WGS sequence"/>
</dbReference>
<sequence>MSGYGYSGGRTRCFMFWQEFSKVGDTVSTALTSQCYAGADEPSQCIAQKEDYMECLHKTKEIERAQEIKKTFVKNAAREGTDARKAAEKGATGVIVNLGLVHDN</sequence>
<evidence type="ECO:0000256" key="15">
    <source>
        <dbReference type="ARBA" id="ARBA00032739"/>
    </source>
</evidence>
<evidence type="ECO:0000256" key="9">
    <source>
        <dbReference type="ARBA" id="ARBA00022792"/>
    </source>
</evidence>
<accession>K1VM23</accession>
<evidence type="ECO:0000256" key="8">
    <source>
        <dbReference type="ARBA" id="ARBA00022660"/>
    </source>
</evidence>
<evidence type="ECO:0000256" key="6">
    <source>
        <dbReference type="ARBA" id="ARBA00013482"/>
    </source>
</evidence>
<protein>
    <recommendedName>
        <fullName evidence="6">NADH dehydrogenase [ubiquinone] iron-sulfur protein 5</fullName>
    </recommendedName>
    <alternativeName>
        <fullName evidence="14">Complex I-15 kDa</fullName>
    </alternativeName>
    <alternativeName>
        <fullName evidence="15">NADH-ubiquinone oxidoreductase 15 kDa subunit</fullName>
    </alternativeName>
</protein>
<keyword evidence="17" id="KW-1185">Reference proteome</keyword>
<evidence type="ECO:0000256" key="14">
    <source>
        <dbReference type="ARBA" id="ARBA00031222"/>
    </source>
</evidence>
<evidence type="ECO:0000256" key="5">
    <source>
        <dbReference type="ARBA" id="ARBA00011261"/>
    </source>
</evidence>
<keyword evidence="9" id="KW-0999">Mitochondrion inner membrane</keyword>
<reference evidence="16 17" key="1">
    <citation type="journal article" date="2012" name="Eukaryot. Cell">
        <title>Genome sequence of the Trichosporon asahii environmental strain CBS 8904.</title>
        <authorList>
            <person name="Yang R.Y."/>
            <person name="Li H.T."/>
            <person name="Zhu H."/>
            <person name="Zhou G.P."/>
            <person name="Wang M."/>
            <person name="Wang L."/>
        </authorList>
    </citation>
    <scope>NUCLEOTIDE SEQUENCE [LARGE SCALE GENOMIC DNA]</scope>
    <source>
        <strain evidence="16 17">CBS 8904</strain>
    </source>
</reference>
<evidence type="ECO:0000256" key="4">
    <source>
        <dbReference type="ARBA" id="ARBA00007372"/>
    </source>
</evidence>
<dbReference type="STRING" id="1220162.K1VM23"/>
<keyword evidence="8" id="KW-0679">Respiratory chain</keyword>
<evidence type="ECO:0000313" key="17">
    <source>
        <dbReference type="Proteomes" id="UP000006757"/>
    </source>
</evidence>
<dbReference type="OrthoDB" id="9992197at2759"/>
<evidence type="ECO:0000313" key="16">
    <source>
        <dbReference type="EMBL" id="EKC97772.1"/>
    </source>
</evidence>
<evidence type="ECO:0000256" key="12">
    <source>
        <dbReference type="ARBA" id="ARBA00023136"/>
    </source>
</evidence>
<keyword evidence="13" id="KW-1015">Disulfide bond</keyword>
<evidence type="ECO:0000256" key="7">
    <source>
        <dbReference type="ARBA" id="ARBA00022448"/>
    </source>
</evidence>
<keyword evidence="10" id="KW-0249">Electron transport</keyword>
<comment type="similarity">
    <text evidence="4">Belongs to the complex I NDUFS5 subunit family.</text>
</comment>
<evidence type="ECO:0000256" key="10">
    <source>
        <dbReference type="ARBA" id="ARBA00022982"/>
    </source>
</evidence>
<dbReference type="InterPro" id="IPR019342">
    <property type="entry name" value="NADH_UbQ_OxRdtase_FeS-su5"/>
</dbReference>
<dbReference type="HOGENOM" id="CLU_162182_0_0_1"/>
<dbReference type="GO" id="GO:0005758">
    <property type="term" value="C:mitochondrial intermembrane space"/>
    <property type="evidence" value="ECO:0007669"/>
    <property type="project" value="UniProtKB-SubCell"/>
</dbReference>
<dbReference type="PANTHER" id="PTHR15224:SF1">
    <property type="entry name" value="NADH DEHYDROGENASE [UBIQUINONE] IRON-SULFUR PROTEIN 5"/>
    <property type="match status" value="1"/>
</dbReference>
<keyword evidence="12" id="KW-0472">Membrane</keyword>
<dbReference type="InParanoid" id="K1VM23"/>
<dbReference type="eggNOG" id="ENOG502S71X">
    <property type="taxonomic scope" value="Eukaryota"/>
</dbReference>
<dbReference type="PANTHER" id="PTHR15224">
    <property type="entry name" value="NADH DEHYDROGENASE [UBIQUINONE] IRON-SULFUR PROTEIN 5"/>
    <property type="match status" value="1"/>
</dbReference>
<evidence type="ECO:0000256" key="1">
    <source>
        <dbReference type="ARBA" id="ARBA00003195"/>
    </source>
</evidence>
<evidence type="ECO:0000256" key="11">
    <source>
        <dbReference type="ARBA" id="ARBA00023128"/>
    </source>
</evidence>
<comment type="subcellular location">
    <subcellularLocation>
        <location evidence="3">Mitochondrion inner membrane</location>
        <topology evidence="3">Peripheral membrane protein</topology>
    </subcellularLocation>
    <subcellularLocation>
        <location evidence="2">Mitochondrion intermembrane space</location>
    </subcellularLocation>
</comment>
<name>K1VM23_TRIAC</name>
<organism evidence="16 17">
    <name type="scientific">Trichosporon asahii var. asahii (strain CBS 8904)</name>
    <name type="common">Yeast</name>
    <dbReference type="NCBI Taxonomy" id="1220162"/>
    <lineage>
        <taxon>Eukaryota</taxon>
        <taxon>Fungi</taxon>
        <taxon>Dikarya</taxon>
        <taxon>Basidiomycota</taxon>
        <taxon>Agaricomycotina</taxon>
        <taxon>Tremellomycetes</taxon>
        <taxon>Trichosporonales</taxon>
        <taxon>Trichosporonaceae</taxon>
        <taxon>Trichosporon</taxon>
    </lineage>
</organism>
<evidence type="ECO:0000256" key="13">
    <source>
        <dbReference type="ARBA" id="ARBA00023157"/>
    </source>
</evidence>
<gene>
    <name evidence="16" type="ORF">A1Q2_07971</name>
</gene>